<gene>
    <name evidence="3" type="ORF">FC48_GL000575</name>
</gene>
<dbReference type="PATRIC" id="fig|1423772.3.peg.637"/>
<reference evidence="3 4" key="1">
    <citation type="journal article" date="2015" name="Genome Announc.">
        <title>Expanding the biotechnology potential of lactobacilli through comparative genomics of 213 strains and associated genera.</title>
        <authorList>
            <person name="Sun Z."/>
            <person name="Harris H.M."/>
            <person name="McCann A."/>
            <person name="Guo C."/>
            <person name="Argimon S."/>
            <person name="Zhang W."/>
            <person name="Yang X."/>
            <person name="Jeffery I.B."/>
            <person name="Cooney J.C."/>
            <person name="Kagawa T.F."/>
            <person name="Liu W."/>
            <person name="Song Y."/>
            <person name="Salvetti E."/>
            <person name="Wrobel A."/>
            <person name="Rasinkangas P."/>
            <person name="Parkhill J."/>
            <person name="Rea M.C."/>
            <person name="O'Sullivan O."/>
            <person name="Ritari J."/>
            <person name="Douillard F.P."/>
            <person name="Paul Ross R."/>
            <person name="Yang R."/>
            <person name="Briner A.E."/>
            <person name="Felis G.E."/>
            <person name="de Vos W.M."/>
            <person name="Barrangou R."/>
            <person name="Klaenhammer T.R."/>
            <person name="Caufield P.W."/>
            <person name="Cui Y."/>
            <person name="Zhang H."/>
            <person name="O'Toole P.W."/>
        </authorList>
    </citation>
    <scope>NUCLEOTIDE SEQUENCE [LARGE SCALE GENOMIC DNA]</scope>
    <source>
        <strain evidence="3 4">DSM 20452</strain>
    </source>
</reference>
<feature type="transmembrane region" description="Helical" evidence="2">
    <location>
        <begin position="29"/>
        <end position="48"/>
    </location>
</feature>
<comment type="caution">
    <text evidence="3">The sequence shown here is derived from an EMBL/GenBank/DDBJ whole genome shotgun (WGS) entry which is preliminary data.</text>
</comment>
<organism evidence="3 4">
    <name type="scientific">Ligilactobacillus murinus DSM 20452 = NBRC 14221</name>
    <dbReference type="NCBI Taxonomy" id="1423772"/>
    <lineage>
        <taxon>Bacteria</taxon>
        <taxon>Bacillati</taxon>
        <taxon>Bacillota</taxon>
        <taxon>Bacilli</taxon>
        <taxon>Lactobacillales</taxon>
        <taxon>Lactobacillaceae</taxon>
        <taxon>Ligilactobacillus</taxon>
    </lineage>
</organism>
<dbReference type="EMBL" id="AYYN01000016">
    <property type="protein sequence ID" value="KRM77787.1"/>
    <property type="molecule type" value="Genomic_DNA"/>
</dbReference>
<evidence type="ECO:0000313" key="3">
    <source>
        <dbReference type="EMBL" id="KRM77787.1"/>
    </source>
</evidence>
<protein>
    <submittedName>
        <fullName evidence="3">Uncharacterized protein</fullName>
    </submittedName>
</protein>
<evidence type="ECO:0000256" key="2">
    <source>
        <dbReference type="SAM" id="Phobius"/>
    </source>
</evidence>
<name>A0A0R2BNT4_9LACO</name>
<feature type="region of interest" description="Disordered" evidence="1">
    <location>
        <begin position="63"/>
        <end position="88"/>
    </location>
</feature>
<sequence length="88" mass="10053">MEPENDPYRHAYLKAKATTNGIMHALFNWWLAFTLFNLVVVSLFLWAYDPIGRLNDALAPVTQTQKQTRPALDPSTESQSNIYEAPNE</sequence>
<proteinExistence type="predicted"/>
<dbReference type="AlphaFoldDB" id="A0A0R2BNT4"/>
<keyword evidence="2" id="KW-0472">Membrane</keyword>
<dbReference type="RefSeq" id="WP_004050627.1">
    <property type="nucleotide sequence ID" value="NZ_AYYN01000016.1"/>
</dbReference>
<evidence type="ECO:0000313" key="4">
    <source>
        <dbReference type="Proteomes" id="UP000051612"/>
    </source>
</evidence>
<keyword evidence="2" id="KW-0812">Transmembrane</keyword>
<dbReference type="Proteomes" id="UP000051612">
    <property type="component" value="Unassembled WGS sequence"/>
</dbReference>
<keyword evidence="2" id="KW-1133">Transmembrane helix</keyword>
<accession>A0A0R2BNT4</accession>
<evidence type="ECO:0000256" key="1">
    <source>
        <dbReference type="SAM" id="MobiDB-lite"/>
    </source>
</evidence>